<evidence type="ECO:0000313" key="2">
    <source>
        <dbReference type="Proteomes" id="UP001190700"/>
    </source>
</evidence>
<dbReference type="EMBL" id="LGRX02021834">
    <property type="protein sequence ID" value="KAK3256257.1"/>
    <property type="molecule type" value="Genomic_DNA"/>
</dbReference>
<protein>
    <submittedName>
        <fullName evidence="1">Uncharacterized protein</fullName>
    </submittedName>
</protein>
<proteinExistence type="predicted"/>
<dbReference type="Proteomes" id="UP001190700">
    <property type="component" value="Unassembled WGS sequence"/>
</dbReference>
<feature type="non-terminal residue" evidence="1">
    <location>
        <position position="147"/>
    </location>
</feature>
<sequence length="147" mass="15763">QAPEISVAALPSSTHAVEAPVIEQHPVPFVNVPQPPIPNLSVAAPFTEAALQAALPDIQAFTRILLQHYTTQQGGTSRSAVTWPAAIILCHVEDSDSGALTPTLCEIEAPITELTQSCKWAVEVRPFEQDGKPGGTVVWMPLWKEHG</sequence>
<organism evidence="1 2">
    <name type="scientific">Cymbomonas tetramitiformis</name>
    <dbReference type="NCBI Taxonomy" id="36881"/>
    <lineage>
        <taxon>Eukaryota</taxon>
        <taxon>Viridiplantae</taxon>
        <taxon>Chlorophyta</taxon>
        <taxon>Pyramimonadophyceae</taxon>
        <taxon>Pyramimonadales</taxon>
        <taxon>Pyramimonadaceae</taxon>
        <taxon>Cymbomonas</taxon>
    </lineage>
</organism>
<feature type="non-terminal residue" evidence="1">
    <location>
        <position position="1"/>
    </location>
</feature>
<name>A0AAE0FAT6_9CHLO</name>
<comment type="caution">
    <text evidence="1">The sequence shown here is derived from an EMBL/GenBank/DDBJ whole genome shotgun (WGS) entry which is preliminary data.</text>
</comment>
<reference evidence="1 2" key="1">
    <citation type="journal article" date="2015" name="Genome Biol. Evol.">
        <title>Comparative Genomics of a Bacterivorous Green Alga Reveals Evolutionary Causalities and Consequences of Phago-Mixotrophic Mode of Nutrition.</title>
        <authorList>
            <person name="Burns J.A."/>
            <person name="Paasch A."/>
            <person name="Narechania A."/>
            <person name="Kim E."/>
        </authorList>
    </citation>
    <scope>NUCLEOTIDE SEQUENCE [LARGE SCALE GENOMIC DNA]</scope>
    <source>
        <strain evidence="1 2">PLY_AMNH</strain>
    </source>
</reference>
<accession>A0AAE0FAT6</accession>
<keyword evidence="2" id="KW-1185">Reference proteome</keyword>
<evidence type="ECO:0000313" key="1">
    <source>
        <dbReference type="EMBL" id="KAK3256257.1"/>
    </source>
</evidence>
<gene>
    <name evidence="1" type="ORF">CYMTET_34599</name>
</gene>
<dbReference type="AlphaFoldDB" id="A0AAE0FAT6"/>